<dbReference type="EMBL" id="VTEI01000013">
    <property type="protein sequence ID" value="TYS14509.1"/>
    <property type="molecule type" value="Genomic_DNA"/>
</dbReference>
<feature type="compositionally biased region" description="Basic and acidic residues" evidence="1">
    <location>
        <begin position="228"/>
        <end position="257"/>
    </location>
</feature>
<feature type="compositionally biased region" description="Polar residues" evidence="1">
    <location>
        <begin position="152"/>
        <end position="170"/>
    </location>
</feature>
<dbReference type="Pfam" id="PF11181">
    <property type="entry name" value="YflT"/>
    <property type="match status" value="1"/>
</dbReference>
<evidence type="ECO:0000313" key="4">
    <source>
        <dbReference type="Proteomes" id="UP000322267"/>
    </source>
</evidence>
<dbReference type="OrthoDB" id="2678178at2"/>
<dbReference type="AlphaFoldDB" id="A0A5D4NKV1"/>
<feature type="compositionally biased region" description="Polar residues" evidence="1">
    <location>
        <begin position="209"/>
        <end position="218"/>
    </location>
</feature>
<protein>
    <recommendedName>
        <fullName evidence="2">General stress protein 17M-like domain-containing protein</fullName>
    </recommendedName>
</protein>
<reference evidence="3 4" key="1">
    <citation type="submission" date="2019-08" db="EMBL/GenBank/DDBJ databases">
        <title>Bacillus genomes from the desert of Cuatro Cienegas, Coahuila.</title>
        <authorList>
            <person name="Olmedo-Alvarez G."/>
        </authorList>
    </citation>
    <scope>NUCLEOTIDE SEQUENCE [LARGE SCALE GENOMIC DNA]</scope>
    <source>
        <strain evidence="3 4">CH34_1T</strain>
    </source>
</reference>
<organism evidence="3 4">
    <name type="scientific">Rossellomorea vietnamensis</name>
    <dbReference type="NCBI Taxonomy" id="218284"/>
    <lineage>
        <taxon>Bacteria</taxon>
        <taxon>Bacillati</taxon>
        <taxon>Bacillota</taxon>
        <taxon>Bacilli</taxon>
        <taxon>Bacillales</taxon>
        <taxon>Bacillaceae</taxon>
        <taxon>Rossellomorea</taxon>
    </lineage>
</organism>
<evidence type="ECO:0000256" key="1">
    <source>
        <dbReference type="SAM" id="MobiDB-lite"/>
    </source>
</evidence>
<sequence length="257" mass="28600">MMEKSIVGAYDSTEEVMDVINSLTKDGYTEDDILVISNRRDIQSLDHTAGLHVEHPSGNHEESRSMWEKIKDSFRVSEQDDNENRDLSQYNIPLNQVGTYRSKLHDGKILVAVSAKDKYALSNGGEVVDSGSTIEPVSREEKDLKDDDVRNVNHTRNHTSAENFRSSPTAGKSIGNHGAEPEDLRSGNVDTTEDTIGGNVGNTLGGKLESSQRNSTGQEGLDDSPADQTEKEHRDEKNTENLDQKERYKANDYRGDF</sequence>
<feature type="domain" description="General stress protein 17M-like" evidence="2">
    <location>
        <begin position="6"/>
        <end position="107"/>
    </location>
</feature>
<dbReference type="RefSeq" id="WP_148941596.1">
    <property type="nucleotide sequence ID" value="NZ_VTEI01000013.1"/>
</dbReference>
<comment type="caution">
    <text evidence="3">The sequence shown here is derived from an EMBL/GenBank/DDBJ whole genome shotgun (WGS) entry which is preliminary data.</text>
</comment>
<feature type="region of interest" description="Disordered" evidence="1">
    <location>
        <begin position="123"/>
        <end position="257"/>
    </location>
</feature>
<feature type="compositionally biased region" description="Basic and acidic residues" evidence="1">
    <location>
        <begin position="137"/>
        <end position="151"/>
    </location>
</feature>
<evidence type="ECO:0000313" key="3">
    <source>
        <dbReference type="EMBL" id="TYS14509.1"/>
    </source>
</evidence>
<gene>
    <name evidence="3" type="ORF">FZC78_18700</name>
</gene>
<dbReference type="Proteomes" id="UP000322267">
    <property type="component" value="Unassembled WGS sequence"/>
</dbReference>
<evidence type="ECO:0000259" key="2">
    <source>
        <dbReference type="Pfam" id="PF11181"/>
    </source>
</evidence>
<accession>A0A5D4NKV1</accession>
<proteinExistence type="predicted"/>
<name>A0A5D4NKV1_9BACI</name>
<dbReference type="InterPro" id="IPR025889">
    <property type="entry name" value="GSP17M-like_dom"/>
</dbReference>